<sequence>MARGCFSATAGRGNGHAGTRGGVDESRLSFTRTGPLNQPRNSRTSLPVMLCPTGYKLPLITICGGILHFLRGNLKTGTLKSTLLRGTLPGTKTGRIIDENYQIGIADIEEEEHADSEILQKQSKCH</sequence>
<accession>A0AAW1TJW1</accession>
<protein>
    <submittedName>
        <fullName evidence="2">Uncharacterized protein</fullName>
    </submittedName>
</protein>
<feature type="region of interest" description="Disordered" evidence="1">
    <location>
        <begin position="1"/>
        <end position="41"/>
    </location>
</feature>
<evidence type="ECO:0000313" key="3">
    <source>
        <dbReference type="Proteomes" id="UP001431783"/>
    </source>
</evidence>
<keyword evidence="3" id="KW-1185">Reference proteome</keyword>
<evidence type="ECO:0000313" key="2">
    <source>
        <dbReference type="EMBL" id="KAK9869978.1"/>
    </source>
</evidence>
<comment type="caution">
    <text evidence="2">The sequence shown here is derived from an EMBL/GenBank/DDBJ whole genome shotgun (WGS) entry which is preliminary data.</text>
</comment>
<proteinExistence type="predicted"/>
<reference evidence="2 3" key="1">
    <citation type="submission" date="2023-03" db="EMBL/GenBank/DDBJ databases">
        <title>Genome insight into feeding habits of ladybird beetles.</title>
        <authorList>
            <person name="Li H.-S."/>
            <person name="Huang Y.-H."/>
            <person name="Pang H."/>
        </authorList>
    </citation>
    <scope>NUCLEOTIDE SEQUENCE [LARGE SCALE GENOMIC DNA]</scope>
    <source>
        <strain evidence="2">SYSU_2023b</strain>
        <tissue evidence="2">Whole body</tissue>
    </source>
</reference>
<gene>
    <name evidence="2" type="ORF">WA026_006075</name>
</gene>
<feature type="compositionally biased region" description="Gly residues" evidence="1">
    <location>
        <begin position="12"/>
        <end position="21"/>
    </location>
</feature>
<dbReference type="AlphaFoldDB" id="A0AAW1TJW1"/>
<organism evidence="2 3">
    <name type="scientific">Henosepilachna vigintioctopunctata</name>
    <dbReference type="NCBI Taxonomy" id="420089"/>
    <lineage>
        <taxon>Eukaryota</taxon>
        <taxon>Metazoa</taxon>
        <taxon>Ecdysozoa</taxon>
        <taxon>Arthropoda</taxon>
        <taxon>Hexapoda</taxon>
        <taxon>Insecta</taxon>
        <taxon>Pterygota</taxon>
        <taxon>Neoptera</taxon>
        <taxon>Endopterygota</taxon>
        <taxon>Coleoptera</taxon>
        <taxon>Polyphaga</taxon>
        <taxon>Cucujiformia</taxon>
        <taxon>Coccinelloidea</taxon>
        <taxon>Coccinellidae</taxon>
        <taxon>Epilachninae</taxon>
        <taxon>Epilachnini</taxon>
        <taxon>Henosepilachna</taxon>
    </lineage>
</organism>
<dbReference type="EMBL" id="JARQZJ010000002">
    <property type="protein sequence ID" value="KAK9869978.1"/>
    <property type="molecule type" value="Genomic_DNA"/>
</dbReference>
<name>A0AAW1TJW1_9CUCU</name>
<dbReference type="Proteomes" id="UP001431783">
    <property type="component" value="Unassembled WGS sequence"/>
</dbReference>
<feature type="compositionally biased region" description="Polar residues" evidence="1">
    <location>
        <begin position="28"/>
        <end position="41"/>
    </location>
</feature>
<evidence type="ECO:0000256" key="1">
    <source>
        <dbReference type="SAM" id="MobiDB-lite"/>
    </source>
</evidence>